<dbReference type="AlphaFoldDB" id="A0A9W5Z143"/>
<reference evidence="4" key="1">
    <citation type="submission" date="2022-07" db="EMBL/GenBank/DDBJ databases">
        <title>Taxonomy of Aspergillus series Nigri: significant species reduction supported by multi-species coalescent approaches.</title>
        <authorList>
            <person name="Bian C."/>
            <person name="Kusuya Y."/>
            <person name="Sklenar F."/>
            <person name="D'hooge E."/>
            <person name="Yaguchi T."/>
            <person name="Takahashi H."/>
            <person name="Hubka V."/>
        </authorList>
    </citation>
    <scope>NUCLEOTIDE SEQUENCE</scope>
    <source>
        <strain evidence="4">CBS 733.88</strain>
    </source>
</reference>
<feature type="transmembrane region" description="Helical" evidence="2">
    <location>
        <begin position="39"/>
        <end position="58"/>
    </location>
</feature>
<evidence type="ECO:0000259" key="3">
    <source>
        <dbReference type="Pfam" id="PF24800"/>
    </source>
</evidence>
<evidence type="ECO:0000313" key="4">
    <source>
        <dbReference type="EMBL" id="GKZ26543.1"/>
    </source>
</evidence>
<feature type="transmembrane region" description="Helical" evidence="2">
    <location>
        <begin position="143"/>
        <end position="162"/>
    </location>
</feature>
<evidence type="ECO:0000313" key="5">
    <source>
        <dbReference type="Proteomes" id="UP001143548"/>
    </source>
</evidence>
<dbReference type="PANTHER" id="PTHR42109:SF2">
    <property type="entry name" value="INTEGRAL MEMBRANE PROTEIN"/>
    <property type="match status" value="1"/>
</dbReference>
<keyword evidence="2" id="KW-1133">Transmembrane helix</keyword>
<evidence type="ECO:0000256" key="1">
    <source>
        <dbReference type="SAM" id="MobiDB-lite"/>
    </source>
</evidence>
<gene>
    <name evidence="4" type="ORF">AbraCBS73388_002787</name>
</gene>
<dbReference type="EMBL" id="BROQ01000150">
    <property type="protein sequence ID" value="GKZ26543.1"/>
    <property type="molecule type" value="Genomic_DNA"/>
</dbReference>
<dbReference type="Pfam" id="PF24800">
    <property type="entry name" value="DUF7702"/>
    <property type="match status" value="1"/>
</dbReference>
<keyword evidence="2" id="KW-0472">Membrane</keyword>
<feature type="transmembrane region" description="Helical" evidence="2">
    <location>
        <begin position="70"/>
        <end position="90"/>
    </location>
</feature>
<sequence>MTVTAKGVAIAELIVYIPISLVTLLVVLRHGFHRQLGWIYLYIFCGIRIGGAVMEILSESHPNSSTDVEWAIILQSVGLSPLLLSSLGLLKRVFDEICQLVPSSQISRPSMVLQELSSSSGIATKLLGIYHKRATAISGRSKIVQLLHIPALIALALSISGGTDQFSSNVSDHSSGKTETRVGIILFLAIYIVLCILWVTTVKDLSRMVPSQKRIVGVVLAALPLVACRLLYSLIADFSNNRQFSLVNGNFTIRLCMAIIEEFLVVLMYTVLGVFTPRSEGAAKGTVSSLQEWPNQQPYTSPTNSRNAHDREEYGPVMAEYNRFR</sequence>
<name>A0A9W5Z143_9EURO</name>
<dbReference type="Proteomes" id="UP001143548">
    <property type="component" value="Unassembled WGS sequence"/>
</dbReference>
<feature type="transmembrane region" description="Helical" evidence="2">
    <location>
        <begin position="6"/>
        <end position="27"/>
    </location>
</feature>
<protein>
    <recommendedName>
        <fullName evidence="3">DUF7702 domain-containing protein</fullName>
    </recommendedName>
</protein>
<accession>A0A9W5Z143</accession>
<feature type="region of interest" description="Disordered" evidence="1">
    <location>
        <begin position="287"/>
        <end position="312"/>
    </location>
</feature>
<proteinExistence type="predicted"/>
<feature type="transmembrane region" description="Helical" evidence="2">
    <location>
        <begin position="214"/>
        <end position="232"/>
    </location>
</feature>
<keyword evidence="2" id="KW-0812">Transmembrane</keyword>
<feature type="domain" description="DUF7702" evidence="3">
    <location>
        <begin position="124"/>
        <end position="275"/>
    </location>
</feature>
<feature type="transmembrane region" description="Helical" evidence="2">
    <location>
        <begin position="182"/>
        <end position="202"/>
    </location>
</feature>
<feature type="compositionally biased region" description="Polar residues" evidence="1">
    <location>
        <begin position="287"/>
        <end position="306"/>
    </location>
</feature>
<evidence type="ECO:0000256" key="2">
    <source>
        <dbReference type="SAM" id="Phobius"/>
    </source>
</evidence>
<feature type="transmembrane region" description="Helical" evidence="2">
    <location>
        <begin position="252"/>
        <end position="275"/>
    </location>
</feature>
<comment type="caution">
    <text evidence="4">The sequence shown here is derived from an EMBL/GenBank/DDBJ whole genome shotgun (WGS) entry which is preliminary data.</text>
</comment>
<organism evidence="4 5">
    <name type="scientific">Aspergillus brasiliensis</name>
    <dbReference type="NCBI Taxonomy" id="319629"/>
    <lineage>
        <taxon>Eukaryota</taxon>
        <taxon>Fungi</taxon>
        <taxon>Dikarya</taxon>
        <taxon>Ascomycota</taxon>
        <taxon>Pezizomycotina</taxon>
        <taxon>Eurotiomycetes</taxon>
        <taxon>Eurotiomycetidae</taxon>
        <taxon>Eurotiales</taxon>
        <taxon>Aspergillaceae</taxon>
        <taxon>Aspergillus</taxon>
        <taxon>Aspergillus subgen. Circumdati</taxon>
    </lineage>
</organism>
<dbReference type="InterPro" id="IPR056119">
    <property type="entry name" value="DUF7702"/>
</dbReference>
<dbReference type="PANTHER" id="PTHR42109">
    <property type="entry name" value="UNPLACED GENOMIC SCAFFOLD UM_SCAF_CONTIG_1.265, WHOLE GENOME SHOTGUN SEQUENCE"/>
    <property type="match status" value="1"/>
</dbReference>